<name>A0A0K6GFV6_9AGAM</name>
<evidence type="ECO:0000313" key="2">
    <source>
        <dbReference type="Proteomes" id="UP000044841"/>
    </source>
</evidence>
<accession>A0A0K6GFV6</accession>
<dbReference type="AlphaFoldDB" id="A0A0K6GFV6"/>
<proteinExistence type="predicted"/>
<protein>
    <submittedName>
        <fullName evidence="1">Uncharacterized protein</fullName>
    </submittedName>
</protein>
<sequence length="209" mass="22090">MLAFSRIASFVLFVLSLSFLTSAAPTPISNGLSVREGIRSETDLVVAACVDLHAKVVAHADVIVKLEELVGVKARVEVVVKDMKVFAGLVAKIKVSTVDAKVQAEIAAHVLVILQAIVKVCVSIIAKFGISVCLDIIASLQVALKLVIDNLSVCIVGFADVFVKLITDVQLKAIADVRLDAIVKLCLEVRAKLGLNVNLNVLGLVGVSL</sequence>
<gene>
    <name evidence="1" type="ORF">RSOLAG22IIIB_06676</name>
</gene>
<evidence type="ECO:0000313" key="1">
    <source>
        <dbReference type="EMBL" id="CUA77361.1"/>
    </source>
</evidence>
<dbReference type="Proteomes" id="UP000044841">
    <property type="component" value="Unassembled WGS sequence"/>
</dbReference>
<keyword evidence="2" id="KW-1185">Reference proteome</keyword>
<dbReference type="EMBL" id="CYGV01001833">
    <property type="protein sequence ID" value="CUA77361.1"/>
    <property type="molecule type" value="Genomic_DNA"/>
</dbReference>
<reference evidence="1 2" key="1">
    <citation type="submission" date="2015-07" db="EMBL/GenBank/DDBJ databases">
        <authorList>
            <person name="Noorani M."/>
        </authorList>
    </citation>
    <scope>NUCLEOTIDE SEQUENCE [LARGE SCALE GENOMIC DNA]</scope>
    <source>
        <strain evidence="1">BBA 69670</strain>
    </source>
</reference>
<organism evidence="1 2">
    <name type="scientific">Rhizoctonia solani</name>
    <dbReference type="NCBI Taxonomy" id="456999"/>
    <lineage>
        <taxon>Eukaryota</taxon>
        <taxon>Fungi</taxon>
        <taxon>Dikarya</taxon>
        <taxon>Basidiomycota</taxon>
        <taxon>Agaricomycotina</taxon>
        <taxon>Agaricomycetes</taxon>
        <taxon>Cantharellales</taxon>
        <taxon>Ceratobasidiaceae</taxon>
        <taxon>Rhizoctonia</taxon>
    </lineage>
</organism>